<evidence type="ECO:0000313" key="1">
    <source>
        <dbReference type="EMBL" id="POH36880.1"/>
    </source>
</evidence>
<dbReference type="AlphaFoldDB" id="A0A2P4R6P3"/>
<organism evidence="1">
    <name type="scientific">Companilactobacillus formosensis</name>
    <dbReference type="NCBI Taxonomy" id="1617889"/>
    <lineage>
        <taxon>Bacteria</taxon>
        <taxon>Bacillati</taxon>
        <taxon>Bacillota</taxon>
        <taxon>Bacilli</taxon>
        <taxon>Lactobacillales</taxon>
        <taxon>Lactobacillaceae</taxon>
        <taxon>Companilactobacillus</taxon>
    </lineage>
</organism>
<proteinExistence type="predicted"/>
<gene>
    <name evidence="1" type="ORF">C2R26_06015</name>
</gene>
<name>A0A2P4R6P3_9LACO</name>
<accession>A0A2P4R6P3</accession>
<reference evidence="1" key="1">
    <citation type="submission" date="2018-01" db="EMBL/GenBank/DDBJ databases">
        <title>Genome sequnecing of Lactobacillus formosensis KACC 18721.</title>
        <authorList>
            <person name="Kim S.-J."/>
            <person name="Heo J."/>
        </authorList>
    </citation>
    <scope>NUCLEOTIDE SEQUENCE</scope>
    <source>
        <strain evidence="1">KACC 18721</strain>
    </source>
</reference>
<protein>
    <submittedName>
        <fullName evidence="1">Uncharacterized protein</fullName>
    </submittedName>
</protein>
<sequence length="112" mass="12733">MNNEIKYIMDELTVIYGFYQDKFSQKRIKSYILSMAEGSHIVNVEPGNVALFDQEIILPIAQFNDQSDSFGLLQVNHSTVQNRSDTDIAADSQRVADLVNRLIRLVSPQNNN</sequence>
<dbReference type="EMBL" id="PPWZ01000039">
    <property type="protein sequence ID" value="POH36880.1"/>
    <property type="molecule type" value="Genomic_DNA"/>
</dbReference>
<comment type="caution">
    <text evidence="1">The sequence shown here is derived from an EMBL/GenBank/DDBJ whole genome shotgun (WGS) entry which is preliminary data.</text>
</comment>